<dbReference type="EMBL" id="JAGHQL010000101">
    <property type="protein sequence ID" value="KAH0538644.1"/>
    <property type="molecule type" value="Genomic_DNA"/>
</dbReference>
<dbReference type="OrthoDB" id="3439230at2759"/>
<comment type="caution">
    <text evidence="2">The sequence shown here is derived from an EMBL/GenBank/DDBJ whole genome shotgun (WGS) entry which is preliminary data.</text>
</comment>
<feature type="region of interest" description="Disordered" evidence="1">
    <location>
        <begin position="188"/>
        <end position="245"/>
    </location>
</feature>
<feature type="compositionally biased region" description="Acidic residues" evidence="1">
    <location>
        <begin position="204"/>
        <end position="245"/>
    </location>
</feature>
<evidence type="ECO:0000256" key="1">
    <source>
        <dbReference type="SAM" id="MobiDB-lite"/>
    </source>
</evidence>
<dbReference type="AlphaFoldDB" id="A0A9P8I8I8"/>
<evidence type="ECO:0000313" key="3">
    <source>
        <dbReference type="Proteomes" id="UP000698800"/>
    </source>
</evidence>
<feature type="compositionally biased region" description="Pro residues" evidence="1">
    <location>
        <begin position="190"/>
        <end position="200"/>
    </location>
</feature>
<reference evidence="2" key="1">
    <citation type="submission" date="2021-03" db="EMBL/GenBank/DDBJ databases">
        <title>Comparative genomics and phylogenomic investigation of the class Geoglossomycetes provide insights into ecological specialization and systematics.</title>
        <authorList>
            <person name="Melie T."/>
            <person name="Pirro S."/>
            <person name="Miller A.N."/>
            <person name="Quandt A."/>
        </authorList>
    </citation>
    <scope>NUCLEOTIDE SEQUENCE</scope>
    <source>
        <strain evidence="2">GBOQ0MN5Z8</strain>
    </source>
</reference>
<protein>
    <submittedName>
        <fullName evidence="2">Uncharacterized protein</fullName>
    </submittedName>
</protein>
<gene>
    <name evidence="2" type="ORF">FGG08_004781</name>
</gene>
<keyword evidence="3" id="KW-1185">Reference proteome</keyword>
<organism evidence="2 3">
    <name type="scientific">Glutinoglossum americanum</name>
    <dbReference type="NCBI Taxonomy" id="1670608"/>
    <lineage>
        <taxon>Eukaryota</taxon>
        <taxon>Fungi</taxon>
        <taxon>Dikarya</taxon>
        <taxon>Ascomycota</taxon>
        <taxon>Pezizomycotina</taxon>
        <taxon>Geoglossomycetes</taxon>
        <taxon>Geoglossales</taxon>
        <taxon>Geoglossaceae</taxon>
        <taxon>Glutinoglossum</taxon>
    </lineage>
</organism>
<dbReference type="Proteomes" id="UP000698800">
    <property type="component" value="Unassembled WGS sequence"/>
</dbReference>
<feature type="region of interest" description="Disordered" evidence="1">
    <location>
        <begin position="1"/>
        <end position="41"/>
    </location>
</feature>
<proteinExistence type="predicted"/>
<evidence type="ECO:0000313" key="2">
    <source>
        <dbReference type="EMBL" id="KAH0538644.1"/>
    </source>
</evidence>
<name>A0A9P8I8I8_9PEZI</name>
<accession>A0A9P8I8I8</accession>
<sequence>MISRALVVPPARSAPTIRHRRPLLSSPPAPTTPIVSRPSPPPDPIAPLTLLRACCLRCSKRYQEIPSLACMRPAPGLKCSRCTHLKKSCEEVPASCTAALRSVQRSARRVLRLRLLRNRGIADRRILLKKAVSTLAGRQREYTRAVETVVRGAPSSPEAVDSIAIPMLARLVEQMDQVIGLLRYQAKLPQLPPTPGPPPSGSVEDTEDDNEDPGEEEGGHEEEEEEEEEEEKDEEMEDAGESGEE</sequence>